<accession>A0A0F9MK20</accession>
<reference evidence="1" key="1">
    <citation type="journal article" date="2015" name="Nature">
        <title>Complex archaea that bridge the gap between prokaryotes and eukaryotes.</title>
        <authorList>
            <person name="Spang A."/>
            <person name="Saw J.H."/>
            <person name="Jorgensen S.L."/>
            <person name="Zaremba-Niedzwiedzka K."/>
            <person name="Martijn J."/>
            <person name="Lind A.E."/>
            <person name="van Eijk R."/>
            <person name="Schleper C."/>
            <person name="Guy L."/>
            <person name="Ettema T.J."/>
        </authorList>
    </citation>
    <scope>NUCLEOTIDE SEQUENCE</scope>
</reference>
<evidence type="ECO:0000313" key="1">
    <source>
        <dbReference type="EMBL" id="KKM99631.1"/>
    </source>
</evidence>
<organism evidence="1">
    <name type="scientific">marine sediment metagenome</name>
    <dbReference type="NCBI Taxonomy" id="412755"/>
    <lineage>
        <taxon>unclassified sequences</taxon>
        <taxon>metagenomes</taxon>
        <taxon>ecological metagenomes</taxon>
    </lineage>
</organism>
<proteinExistence type="predicted"/>
<gene>
    <name evidence="1" type="ORF">LCGC14_1145800</name>
</gene>
<name>A0A0F9MK20_9ZZZZ</name>
<comment type="caution">
    <text evidence="1">The sequence shown here is derived from an EMBL/GenBank/DDBJ whole genome shotgun (WGS) entry which is preliminary data.</text>
</comment>
<sequence length="76" mass="8820">MAITDPSYLHYLNMPHSKPMSYQGMVREKYLDSLIDVVAERDNKADLLVEAISVLETRLLQGDYFIRVLEMERSVT</sequence>
<dbReference type="EMBL" id="LAZR01005474">
    <property type="protein sequence ID" value="KKM99631.1"/>
    <property type="molecule type" value="Genomic_DNA"/>
</dbReference>
<dbReference type="AlphaFoldDB" id="A0A0F9MK20"/>
<protein>
    <submittedName>
        <fullName evidence="1">Uncharacterized protein</fullName>
    </submittedName>
</protein>